<feature type="domain" description="Glycosyl transferase family 1" evidence="2">
    <location>
        <begin position="210"/>
        <end position="358"/>
    </location>
</feature>
<evidence type="ECO:0000313" key="5">
    <source>
        <dbReference type="Proteomes" id="UP000322110"/>
    </source>
</evidence>
<dbReference type="GO" id="GO:0016757">
    <property type="term" value="F:glycosyltransferase activity"/>
    <property type="evidence" value="ECO:0007669"/>
    <property type="project" value="InterPro"/>
</dbReference>
<dbReference type="Gene3D" id="3.40.50.2000">
    <property type="entry name" value="Glycogen Phosphorylase B"/>
    <property type="match status" value="2"/>
</dbReference>
<dbReference type="PANTHER" id="PTHR12526:SF638">
    <property type="entry name" value="SPORE COAT PROTEIN SA"/>
    <property type="match status" value="1"/>
</dbReference>
<dbReference type="Pfam" id="PF13439">
    <property type="entry name" value="Glyco_transf_4"/>
    <property type="match status" value="1"/>
</dbReference>
<dbReference type="AlphaFoldDB" id="A0A5B2TC11"/>
<name>A0A5B2TC11_9PROT</name>
<dbReference type="Proteomes" id="UP000322110">
    <property type="component" value="Unassembled WGS sequence"/>
</dbReference>
<keyword evidence="5" id="KW-1185">Reference proteome</keyword>
<accession>A0A5B2TC11</accession>
<protein>
    <submittedName>
        <fullName evidence="4">Glycosyltransferase family 4 protein</fullName>
    </submittedName>
</protein>
<reference evidence="4 5" key="1">
    <citation type="journal article" date="2015" name="Int. J. Syst. Evol. Microbiol.">
        <title>Roseomonas oryzae sp. nov., isolated from paddy rhizosphere soil.</title>
        <authorList>
            <person name="Ramaprasad E.V."/>
            <person name="Sasikala Ch."/>
            <person name="Ramana Ch.V."/>
        </authorList>
    </citation>
    <scope>NUCLEOTIDE SEQUENCE [LARGE SCALE GENOMIC DNA]</scope>
    <source>
        <strain evidence="4 5">KCTC 42542</strain>
    </source>
</reference>
<feature type="domain" description="Glycosyltransferase subfamily 4-like N-terminal" evidence="3">
    <location>
        <begin position="38"/>
        <end position="196"/>
    </location>
</feature>
<sequence>MDARALRRGIPGRPHGSGGVSAAGQSPSVLHVIGDGSMGGGTTAVLQLARRMRAAGADVRIATEPGSPLVAEAGLSGIRCYEIEFRRRRDSARIAVQLRRVMRDAAPDVVHAHGARAGLPCALLPRSGRPPLAYTVHGFHYHAKPFPMRSLARFSEMACIRRSDATVFVSASDMATARRDGLATARTCQKVIYNGAEVPACAGGAPTHDVAFLGRLHPQKNPLILAEIARKAPHWRFLVIGDGELMPALRARIAELGVEDSFTFAGALRREAALQALAGCRAMVLPSLWEGLPIAVAEAMHLGVPVVASDLPGLREMVVHDVTGYLAPSGRAELFADALWRLLHEEGAVAESGARARERAACLFSLDRQVSRHLSLYAGLMGRIPATNAAAGSRAG</sequence>
<dbReference type="Pfam" id="PF00534">
    <property type="entry name" value="Glycos_transf_1"/>
    <property type="match status" value="1"/>
</dbReference>
<dbReference type="SUPFAM" id="SSF53756">
    <property type="entry name" value="UDP-Glycosyltransferase/glycogen phosphorylase"/>
    <property type="match status" value="1"/>
</dbReference>
<feature type="region of interest" description="Disordered" evidence="1">
    <location>
        <begin position="1"/>
        <end position="24"/>
    </location>
</feature>
<proteinExistence type="predicted"/>
<organism evidence="4 5">
    <name type="scientific">Teichococcus oryzae</name>
    <dbReference type="NCBI Taxonomy" id="1608942"/>
    <lineage>
        <taxon>Bacteria</taxon>
        <taxon>Pseudomonadati</taxon>
        <taxon>Pseudomonadota</taxon>
        <taxon>Alphaproteobacteria</taxon>
        <taxon>Acetobacterales</taxon>
        <taxon>Roseomonadaceae</taxon>
        <taxon>Roseomonas</taxon>
    </lineage>
</organism>
<evidence type="ECO:0000313" key="4">
    <source>
        <dbReference type="EMBL" id="KAA2212042.1"/>
    </source>
</evidence>
<evidence type="ECO:0000259" key="2">
    <source>
        <dbReference type="Pfam" id="PF00534"/>
    </source>
</evidence>
<gene>
    <name evidence="4" type="ORF">F0Q34_17155</name>
</gene>
<dbReference type="EMBL" id="VUKA01000012">
    <property type="protein sequence ID" value="KAA2212042.1"/>
    <property type="molecule type" value="Genomic_DNA"/>
</dbReference>
<dbReference type="InterPro" id="IPR028098">
    <property type="entry name" value="Glyco_trans_4-like_N"/>
</dbReference>
<dbReference type="PANTHER" id="PTHR12526">
    <property type="entry name" value="GLYCOSYLTRANSFERASE"/>
    <property type="match status" value="1"/>
</dbReference>
<evidence type="ECO:0000259" key="3">
    <source>
        <dbReference type="Pfam" id="PF13439"/>
    </source>
</evidence>
<keyword evidence="4" id="KW-0808">Transferase</keyword>
<comment type="caution">
    <text evidence="4">The sequence shown here is derived from an EMBL/GenBank/DDBJ whole genome shotgun (WGS) entry which is preliminary data.</text>
</comment>
<evidence type="ECO:0000256" key="1">
    <source>
        <dbReference type="SAM" id="MobiDB-lite"/>
    </source>
</evidence>
<dbReference type="InterPro" id="IPR001296">
    <property type="entry name" value="Glyco_trans_1"/>
</dbReference>